<keyword evidence="2" id="KW-1185">Reference proteome</keyword>
<evidence type="ECO:0000313" key="2">
    <source>
        <dbReference type="Proteomes" id="UP000023152"/>
    </source>
</evidence>
<dbReference type="Proteomes" id="UP000023152">
    <property type="component" value="Unassembled WGS sequence"/>
</dbReference>
<dbReference type="EMBL" id="ASPP01025983">
    <property type="protein sequence ID" value="ETO07595.1"/>
    <property type="molecule type" value="Genomic_DNA"/>
</dbReference>
<organism evidence="1 2">
    <name type="scientific">Reticulomyxa filosa</name>
    <dbReference type="NCBI Taxonomy" id="46433"/>
    <lineage>
        <taxon>Eukaryota</taxon>
        <taxon>Sar</taxon>
        <taxon>Rhizaria</taxon>
        <taxon>Retaria</taxon>
        <taxon>Foraminifera</taxon>
        <taxon>Monothalamids</taxon>
        <taxon>Reticulomyxidae</taxon>
        <taxon>Reticulomyxa</taxon>
    </lineage>
</organism>
<gene>
    <name evidence="1" type="ORF">RFI_29796</name>
</gene>
<protein>
    <submittedName>
        <fullName evidence="1">Uncharacterized protein</fullName>
    </submittedName>
</protein>
<dbReference type="AlphaFoldDB" id="X6M3J5"/>
<evidence type="ECO:0000313" key="1">
    <source>
        <dbReference type="EMBL" id="ETO07595.1"/>
    </source>
</evidence>
<accession>X6M3J5</accession>
<dbReference type="OrthoDB" id="5815235at2759"/>
<sequence>MHCVVCFRPHIPPLSFDKDASAALKYNKSDKKWHAFVNNNATGAEYRWNEIRASVAYRGWCFKNKEEADKFDPKEFTSKLTLDMVIDRLTENLISKGLVTREKVRELKQPNTKDKNNAYELGLLLLDNYIKLPYPHGSYIPYNYCLLFKLFPQLDFAREIESAIC</sequence>
<reference evidence="1 2" key="1">
    <citation type="journal article" date="2013" name="Curr. Biol.">
        <title>The Genome of the Foraminiferan Reticulomyxa filosa.</title>
        <authorList>
            <person name="Glockner G."/>
            <person name="Hulsmann N."/>
            <person name="Schleicher M."/>
            <person name="Noegel A.A."/>
            <person name="Eichinger L."/>
            <person name="Gallinger C."/>
            <person name="Pawlowski J."/>
            <person name="Sierra R."/>
            <person name="Euteneuer U."/>
            <person name="Pillet L."/>
            <person name="Moustafa A."/>
            <person name="Platzer M."/>
            <person name="Groth M."/>
            <person name="Szafranski K."/>
            <person name="Schliwa M."/>
        </authorList>
    </citation>
    <scope>NUCLEOTIDE SEQUENCE [LARGE SCALE GENOMIC DNA]</scope>
</reference>
<name>X6M3J5_RETFI</name>
<comment type="caution">
    <text evidence="1">The sequence shown here is derived from an EMBL/GenBank/DDBJ whole genome shotgun (WGS) entry which is preliminary data.</text>
</comment>
<proteinExistence type="predicted"/>